<dbReference type="RefSeq" id="WP_071066838.1">
    <property type="nucleotide sequence ID" value="NZ_MAXA01000268.1"/>
</dbReference>
<gene>
    <name evidence="2" type="ORF">BBK14_08345</name>
</gene>
<evidence type="ECO:0000313" key="2">
    <source>
        <dbReference type="EMBL" id="OHV20240.1"/>
    </source>
</evidence>
<feature type="chain" id="PRO_5010366149" description="Peptidase inhibitor family I36" evidence="1">
    <location>
        <begin position="32"/>
        <end position="177"/>
    </location>
</feature>
<dbReference type="Proteomes" id="UP000179769">
    <property type="component" value="Unassembled WGS sequence"/>
</dbReference>
<comment type="caution">
    <text evidence="2">The sequence shown here is derived from an EMBL/GenBank/DDBJ whole genome shotgun (WGS) entry which is preliminary data.</text>
</comment>
<feature type="signal peptide" evidence="1">
    <location>
        <begin position="1"/>
        <end position="31"/>
    </location>
</feature>
<organism evidence="2 3">
    <name type="scientific">Parafrankia soli</name>
    <dbReference type="NCBI Taxonomy" id="2599596"/>
    <lineage>
        <taxon>Bacteria</taxon>
        <taxon>Bacillati</taxon>
        <taxon>Actinomycetota</taxon>
        <taxon>Actinomycetes</taxon>
        <taxon>Frankiales</taxon>
        <taxon>Frankiaceae</taxon>
        <taxon>Parafrankia</taxon>
    </lineage>
</organism>
<reference evidence="3" key="1">
    <citation type="submission" date="2016-07" db="EMBL/GenBank/DDBJ databases">
        <title>Frankia sp. NRRL B-16219 Genome sequencing.</title>
        <authorList>
            <person name="Ghodhbane-Gtari F."/>
            <person name="Swanson E."/>
            <person name="Gueddou A."/>
            <person name="Louati M."/>
            <person name="Nouioui I."/>
            <person name="Hezbri K."/>
            <person name="Abebe-Akele F."/>
            <person name="Simpson S."/>
            <person name="Morris K."/>
            <person name="Thomas K."/>
            <person name="Gtari M."/>
            <person name="Tisa L.S."/>
        </authorList>
    </citation>
    <scope>NUCLEOTIDE SEQUENCE [LARGE SCALE GENOMIC DNA]</scope>
    <source>
        <strain evidence="3">NRRL B-16219</strain>
    </source>
</reference>
<dbReference type="AlphaFoldDB" id="A0A1S1PEZ4"/>
<keyword evidence="3" id="KW-1185">Reference proteome</keyword>
<dbReference type="OrthoDB" id="3217960at2"/>
<accession>A0A1S1PEZ4</accession>
<evidence type="ECO:0008006" key="4">
    <source>
        <dbReference type="Google" id="ProtNLM"/>
    </source>
</evidence>
<proteinExistence type="predicted"/>
<evidence type="ECO:0000256" key="1">
    <source>
        <dbReference type="SAM" id="SignalP"/>
    </source>
</evidence>
<name>A0A1S1PEZ4_9ACTN</name>
<dbReference type="EMBL" id="MAXA01000268">
    <property type="protein sequence ID" value="OHV20240.1"/>
    <property type="molecule type" value="Genomic_DNA"/>
</dbReference>
<keyword evidence="1" id="KW-0732">Signal</keyword>
<protein>
    <recommendedName>
        <fullName evidence="4">Peptidase inhibitor family I36</fullName>
    </recommendedName>
</protein>
<dbReference type="Pfam" id="PF03995">
    <property type="entry name" value="Inhibitor_I36"/>
    <property type="match status" value="1"/>
</dbReference>
<sequence length="177" mass="18406">MNRTAIRRGMAIAFGGAFMAGMVAVGQPAGAATGPVTSPKVDAPAPASVSSVGAASTKATRNSTGGVGAAHLDGACNLYSNGDGDLCLWYFQNYSGSHADFFFSDSNLNNNQFNSPGVGQGAWVGNNSESVWNYDRHLTARVYTGVNYTGTNGTIAPNSGGNFTSTFRNNVESFQWI</sequence>
<evidence type="ECO:0000313" key="3">
    <source>
        <dbReference type="Proteomes" id="UP000179769"/>
    </source>
</evidence>